<evidence type="ECO:0000313" key="5">
    <source>
        <dbReference type="EMBL" id="KLE09500.1"/>
    </source>
</evidence>
<dbReference type="RefSeq" id="WP_046998362.1">
    <property type="nucleotide sequence ID" value="NZ_JAIW01000045.1"/>
</dbReference>
<sequence>MAIDHIKNVKISAVACAVPSDKLTAEDFYQYLEKDVVDRFVKDVGVSQKFYSKDRRTITSDLCYEAAEEIFKKKGIDKESIDGLIFISQTPDYPAPATACLLQYRLGLSENCMAYDVNLGCSGYVYGLHMAASSLQSGYMKKILLLVGDTSDGVSPTVSLNDLLFGDCGSATIVEYDEMADGFKFDLRTIGNGFKALGATTGLRYAHIGNPSFDPSIHMDGISIFTFSISQVPKLFKSFFQSFDRKIEDYDAVLLHQANKSMLEIIIKKIKADISKVPFSLNEYANTSSATIPNLMCHYYGENNTDDDISVIMAGFGIGLSLGIADAKINPINILPIISTNTTWDEGRTKVEEANDKFKE</sequence>
<dbReference type="Proteomes" id="UP000035154">
    <property type="component" value="Unassembled WGS sequence"/>
</dbReference>
<proteinExistence type="predicted"/>
<comment type="caution">
    <text evidence="5">The sequence shown here is derived from an EMBL/GenBank/DDBJ whole genome shotgun (WGS) entry which is preliminary data.</text>
</comment>
<dbReference type="InterPro" id="IPR013747">
    <property type="entry name" value="ACP_syn_III_C"/>
</dbReference>
<feature type="domain" description="Beta-ketoacyl-[acyl-carrier-protein] synthase III C-terminal" evidence="3">
    <location>
        <begin position="246"/>
        <end position="325"/>
    </location>
</feature>
<dbReference type="SUPFAM" id="SSF53901">
    <property type="entry name" value="Thiolase-like"/>
    <property type="match status" value="1"/>
</dbReference>
<reference evidence="5 6" key="1">
    <citation type="submission" date="2014-01" db="EMBL/GenBank/DDBJ databases">
        <title>Development of a Comparative Genomic Fingerprinting Assay for High Resolution Genotyping of Arcobacter butzleri.</title>
        <authorList>
            <person name="Webb A.L."/>
            <person name="Inglis G.D."/>
            <person name="Kruczkiewicz P."/>
            <person name="Selinger L.B."/>
            <person name="Taboada E.N."/>
        </authorList>
    </citation>
    <scope>NUCLEOTIDE SEQUENCE [LARGE SCALE GENOMIC DNA]</scope>
    <source>
        <strain evidence="5 6">L355</strain>
    </source>
</reference>
<keyword evidence="1" id="KW-0808">Transferase</keyword>
<dbReference type="GO" id="GO:0044550">
    <property type="term" value="P:secondary metabolite biosynthetic process"/>
    <property type="evidence" value="ECO:0007669"/>
    <property type="project" value="TreeGrafter"/>
</dbReference>
<organism evidence="5 6">
    <name type="scientific">Aliarcobacter butzleri L355</name>
    <dbReference type="NCBI Taxonomy" id="1447263"/>
    <lineage>
        <taxon>Bacteria</taxon>
        <taxon>Pseudomonadati</taxon>
        <taxon>Campylobacterota</taxon>
        <taxon>Epsilonproteobacteria</taxon>
        <taxon>Campylobacterales</taxon>
        <taxon>Arcobacteraceae</taxon>
        <taxon>Aliarcobacter</taxon>
    </lineage>
</organism>
<feature type="domain" description="Beta-ketoacyl-[acyl-carrier-protein] synthase III N-terminal" evidence="4">
    <location>
        <begin position="115"/>
        <end position="188"/>
    </location>
</feature>
<dbReference type="PANTHER" id="PTHR34069">
    <property type="entry name" value="3-OXOACYL-[ACYL-CARRIER-PROTEIN] SYNTHASE 3"/>
    <property type="match status" value="1"/>
</dbReference>
<evidence type="ECO:0000256" key="2">
    <source>
        <dbReference type="ARBA" id="ARBA00023315"/>
    </source>
</evidence>
<dbReference type="CDD" id="cd00830">
    <property type="entry name" value="KAS_III"/>
    <property type="match status" value="1"/>
</dbReference>
<accession>A0A0G9KUQ7</accession>
<dbReference type="InterPro" id="IPR013751">
    <property type="entry name" value="ACP_syn_III_N"/>
</dbReference>
<dbReference type="AlphaFoldDB" id="A0A0G9KUQ7"/>
<dbReference type="Gene3D" id="3.40.47.10">
    <property type="match status" value="1"/>
</dbReference>
<dbReference type="PATRIC" id="fig|1447263.3.peg.1317"/>
<dbReference type="Pfam" id="PF08541">
    <property type="entry name" value="ACP_syn_III_C"/>
    <property type="match status" value="1"/>
</dbReference>
<dbReference type="GO" id="GO:0006633">
    <property type="term" value="P:fatty acid biosynthetic process"/>
    <property type="evidence" value="ECO:0007669"/>
    <property type="project" value="InterPro"/>
</dbReference>
<dbReference type="PANTHER" id="PTHR34069:SF3">
    <property type="entry name" value="ACYL-COA:ACYL-COA ALKYLTRANSFERASE"/>
    <property type="match status" value="1"/>
</dbReference>
<evidence type="ECO:0000259" key="4">
    <source>
        <dbReference type="Pfam" id="PF08545"/>
    </source>
</evidence>
<dbReference type="InterPro" id="IPR016039">
    <property type="entry name" value="Thiolase-like"/>
</dbReference>
<dbReference type="GO" id="GO:0004315">
    <property type="term" value="F:3-oxoacyl-[acyl-carrier-protein] synthase activity"/>
    <property type="evidence" value="ECO:0007669"/>
    <property type="project" value="InterPro"/>
</dbReference>
<keyword evidence="2" id="KW-0012">Acyltransferase</keyword>
<dbReference type="Pfam" id="PF08545">
    <property type="entry name" value="ACP_syn_III"/>
    <property type="match status" value="1"/>
</dbReference>
<evidence type="ECO:0000313" key="6">
    <source>
        <dbReference type="Proteomes" id="UP000035154"/>
    </source>
</evidence>
<evidence type="ECO:0000256" key="1">
    <source>
        <dbReference type="ARBA" id="ARBA00022679"/>
    </source>
</evidence>
<evidence type="ECO:0000259" key="3">
    <source>
        <dbReference type="Pfam" id="PF08541"/>
    </source>
</evidence>
<dbReference type="EMBL" id="JAIW01000045">
    <property type="protein sequence ID" value="KLE09500.1"/>
    <property type="molecule type" value="Genomic_DNA"/>
</dbReference>
<protein>
    <recommendedName>
        <fullName evidence="7">3-oxoacyl-ACP synthase</fullName>
    </recommendedName>
</protein>
<name>A0A0G9KUQ7_9BACT</name>
<gene>
    <name evidence="5" type="ORF">AF80_06735</name>
</gene>
<evidence type="ECO:0008006" key="7">
    <source>
        <dbReference type="Google" id="ProtNLM"/>
    </source>
</evidence>